<dbReference type="EMBL" id="MRVG01000002">
    <property type="protein sequence ID" value="PMB72335.1"/>
    <property type="molecule type" value="Genomic_DNA"/>
</dbReference>
<comment type="caution">
    <text evidence="2">The sequence shown here is derived from an EMBL/GenBank/DDBJ whole genome shotgun (WGS) entry which is preliminary data.</text>
</comment>
<accession>A0A2N6NYI2</accession>
<evidence type="ECO:0000313" key="3">
    <source>
        <dbReference type="Proteomes" id="UP000235728"/>
    </source>
</evidence>
<evidence type="ECO:0000256" key="1">
    <source>
        <dbReference type="SAM" id="MobiDB-lite"/>
    </source>
</evidence>
<dbReference type="Proteomes" id="UP000235728">
    <property type="component" value="Unassembled WGS sequence"/>
</dbReference>
<feature type="region of interest" description="Disordered" evidence="1">
    <location>
        <begin position="38"/>
        <end position="79"/>
    </location>
</feature>
<name>A0A2N6NYI2_BEABA</name>
<gene>
    <name evidence="2" type="ORF">BM221_002438</name>
</gene>
<reference evidence="2 3" key="1">
    <citation type="journal article" date="2016" name="Appl. Microbiol. Biotechnol.">
        <title>Characterization of T-DNA insertion mutants with decreased virulence in the entomopathogenic fungus Beauveria bassiana JEF-007.</title>
        <authorList>
            <person name="Kim S."/>
            <person name="Lee S.J."/>
            <person name="Nai Y.S."/>
            <person name="Yu J.S."/>
            <person name="Lee M.R."/>
            <person name="Yang Y.T."/>
            <person name="Kim J.S."/>
        </authorList>
    </citation>
    <scope>NUCLEOTIDE SEQUENCE [LARGE SCALE GENOMIC DNA]</scope>
    <source>
        <strain evidence="2 3">JEF-007</strain>
    </source>
</reference>
<sequence>MCSTRNALDCSYCGGSMVRMVPPGYTSEQAVRLPRLRYADLPASMPPGQETLGGSSGGRRGSGQRGSGEQPRPGSGSQT</sequence>
<proteinExistence type="predicted"/>
<dbReference type="AlphaFoldDB" id="A0A2N6NYI2"/>
<organism evidence="2 3">
    <name type="scientific">Beauveria bassiana</name>
    <name type="common">White muscardine disease fungus</name>
    <name type="synonym">Tritirachium shiotae</name>
    <dbReference type="NCBI Taxonomy" id="176275"/>
    <lineage>
        <taxon>Eukaryota</taxon>
        <taxon>Fungi</taxon>
        <taxon>Dikarya</taxon>
        <taxon>Ascomycota</taxon>
        <taxon>Pezizomycotina</taxon>
        <taxon>Sordariomycetes</taxon>
        <taxon>Hypocreomycetidae</taxon>
        <taxon>Hypocreales</taxon>
        <taxon>Cordycipitaceae</taxon>
        <taxon>Beauveria</taxon>
    </lineage>
</organism>
<protein>
    <submittedName>
        <fullName evidence="2">Uncharacterized protein</fullName>
    </submittedName>
</protein>
<feature type="compositionally biased region" description="Gly residues" evidence="1">
    <location>
        <begin position="54"/>
        <end position="66"/>
    </location>
</feature>
<evidence type="ECO:0000313" key="2">
    <source>
        <dbReference type="EMBL" id="PMB72335.1"/>
    </source>
</evidence>